<dbReference type="OrthoDB" id="1708823at2759"/>
<dbReference type="Pfam" id="PF00899">
    <property type="entry name" value="ThiF"/>
    <property type="match status" value="1"/>
</dbReference>
<evidence type="ECO:0000256" key="1">
    <source>
        <dbReference type="ARBA" id="ARBA00005673"/>
    </source>
</evidence>
<evidence type="ECO:0000256" key="2">
    <source>
        <dbReference type="ARBA" id="ARBA00043952"/>
    </source>
</evidence>
<dbReference type="eggNOG" id="KOG2014">
    <property type="taxonomic scope" value="Eukaryota"/>
</dbReference>
<dbReference type="PaxDb" id="55529-EKX47676"/>
<dbReference type="GeneID" id="17304228"/>
<dbReference type="InterPro" id="IPR035985">
    <property type="entry name" value="Ubiquitin-activating_enz"/>
</dbReference>
<sequence>MSEASLDADQVKQYDRQIRLWGFAAQQKITQARVLVHGCCGMSAEIVKNLVLAGLIDDGVGNVCLMDDAIAQEQDLGSQFLIPAECVGKMSRAEASIKSLQELNPKASIRCEKGEERILDEALLKQFDLVCVSDGAPNMQKQFQLRYPSMEQAMSTSWSKLTKGKAQVNKLFYALQLLHAMQERAGSSSAPVENAEEVHLVRDELCKRHSLSASCFEDDLFRKLAMQVNLHVSMVCSIVGGMAADHMVKALTGKEKPLRNYFIYDGRDGSGIVLDLGASEDDT</sequence>
<dbReference type="KEGG" id="gtt:GUITHDRAFT_137429"/>
<dbReference type="InterPro" id="IPR000594">
    <property type="entry name" value="ThiF_NAD_FAD-bd"/>
</dbReference>
<evidence type="ECO:0000259" key="3">
    <source>
        <dbReference type="Pfam" id="PF00899"/>
    </source>
</evidence>
<name>L1JGP4_GUITC</name>
<dbReference type="Proteomes" id="UP000011087">
    <property type="component" value="Unassembled WGS sequence"/>
</dbReference>
<comment type="similarity">
    <text evidence="1">Belongs to the ubiquitin-activating E1 family.</text>
</comment>
<gene>
    <name evidence="4" type="ORF">GUITHDRAFT_137429</name>
</gene>
<dbReference type="Gene3D" id="3.50.50.80">
    <property type="entry name" value="Ubiquitin-activating enzyme E1, inactive adenylation domain, subdomain 1"/>
    <property type="match status" value="1"/>
</dbReference>
<dbReference type="PANTHER" id="PTHR10953">
    <property type="entry name" value="UBIQUITIN-ACTIVATING ENZYME E1"/>
    <property type="match status" value="1"/>
</dbReference>
<dbReference type="InterPro" id="IPR045886">
    <property type="entry name" value="ThiF/MoeB/HesA"/>
</dbReference>
<dbReference type="AlphaFoldDB" id="L1JGP4"/>
<keyword evidence="6" id="KW-1185">Reference proteome</keyword>
<reference evidence="4 6" key="1">
    <citation type="journal article" date="2012" name="Nature">
        <title>Algal genomes reveal evolutionary mosaicism and the fate of nucleomorphs.</title>
        <authorList>
            <consortium name="DOE Joint Genome Institute"/>
            <person name="Curtis B.A."/>
            <person name="Tanifuji G."/>
            <person name="Burki F."/>
            <person name="Gruber A."/>
            <person name="Irimia M."/>
            <person name="Maruyama S."/>
            <person name="Arias M.C."/>
            <person name="Ball S.G."/>
            <person name="Gile G.H."/>
            <person name="Hirakawa Y."/>
            <person name="Hopkins J.F."/>
            <person name="Kuo A."/>
            <person name="Rensing S.A."/>
            <person name="Schmutz J."/>
            <person name="Symeonidi A."/>
            <person name="Elias M."/>
            <person name="Eveleigh R.J."/>
            <person name="Herman E.K."/>
            <person name="Klute M.J."/>
            <person name="Nakayama T."/>
            <person name="Obornik M."/>
            <person name="Reyes-Prieto A."/>
            <person name="Armbrust E.V."/>
            <person name="Aves S.J."/>
            <person name="Beiko R.G."/>
            <person name="Coutinho P."/>
            <person name="Dacks J.B."/>
            <person name="Durnford D.G."/>
            <person name="Fast N.M."/>
            <person name="Green B.R."/>
            <person name="Grisdale C.J."/>
            <person name="Hempel F."/>
            <person name="Henrissat B."/>
            <person name="Hoppner M.P."/>
            <person name="Ishida K."/>
            <person name="Kim E."/>
            <person name="Koreny L."/>
            <person name="Kroth P.G."/>
            <person name="Liu Y."/>
            <person name="Malik S.B."/>
            <person name="Maier U.G."/>
            <person name="McRose D."/>
            <person name="Mock T."/>
            <person name="Neilson J.A."/>
            <person name="Onodera N.T."/>
            <person name="Poole A.M."/>
            <person name="Pritham E.J."/>
            <person name="Richards T.A."/>
            <person name="Rocap G."/>
            <person name="Roy S.W."/>
            <person name="Sarai C."/>
            <person name="Schaack S."/>
            <person name="Shirato S."/>
            <person name="Slamovits C.H."/>
            <person name="Spencer D.F."/>
            <person name="Suzuki S."/>
            <person name="Worden A.Z."/>
            <person name="Zauner S."/>
            <person name="Barry K."/>
            <person name="Bell C."/>
            <person name="Bharti A.K."/>
            <person name="Crow J.A."/>
            <person name="Grimwood J."/>
            <person name="Kramer R."/>
            <person name="Lindquist E."/>
            <person name="Lucas S."/>
            <person name="Salamov A."/>
            <person name="McFadden G.I."/>
            <person name="Lane C.E."/>
            <person name="Keeling P.J."/>
            <person name="Gray M.W."/>
            <person name="Grigoriev I.V."/>
            <person name="Archibald J.M."/>
        </authorList>
    </citation>
    <scope>NUCLEOTIDE SEQUENCE</scope>
    <source>
        <strain evidence="4 6">CCMP2712</strain>
    </source>
</reference>
<evidence type="ECO:0000313" key="6">
    <source>
        <dbReference type="Proteomes" id="UP000011087"/>
    </source>
</evidence>
<dbReference type="Gene3D" id="3.40.50.720">
    <property type="entry name" value="NAD(P)-binding Rossmann-like Domain"/>
    <property type="match status" value="1"/>
</dbReference>
<dbReference type="EnsemblProtists" id="EKX47676">
    <property type="protein sequence ID" value="EKX47676"/>
    <property type="gene ID" value="GUITHDRAFT_137429"/>
</dbReference>
<dbReference type="SUPFAM" id="SSF69572">
    <property type="entry name" value="Activating enzymes of the ubiquitin-like proteins"/>
    <property type="match status" value="1"/>
</dbReference>
<dbReference type="HOGENOM" id="CLU_002556_4_1_1"/>
<evidence type="ECO:0000313" key="4">
    <source>
        <dbReference type="EMBL" id="EKX47676.1"/>
    </source>
</evidence>
<protein>
    <recommendedName>
        <fullName evidence="3">THIF-type NAD/FAD binding fold domain-containing protein</fullName>
    </recommendedName>
</protein>
<dbReference type="GO" id="GO:0016925">
    <property type="term" value="P:protein sumoylation"/>
    <property type="evidence" value="ECO:0007669"/>
    <property type="project" value="TreeGrafter"/>
</dbReference>
<organism evidence="4">
    <name type="scientific">Guillardia theta (strain CCMP2712)</name>
    <name type="common">Cryptophyte</name>
    <dbReference type="NCBI Taxonomy" id="905079"/>
    <lineage>
        <taxon>Eukaryota</taxon>
        <taxon>Cryptophyceae</taxon>
        <taxon>Pyrenomonadales</taxon>
        <taxon>Geminigeraceae</taxon>
        <taxon>Guillardia</taxon>
    </lineage>
</organism>
<dbReference type="GO" id="GO:0019948">
    <property type="term" value="F:SUMO activating enzyme activity"/>
    <property type="evidence" value="ECO:0007669"/>
    <property type="project" value="TreeGrafter"/>
</dbReference>
<comment type="pathway">
    <text evidence="2">Protein modification.</text>
</comment>
<accession>L1JGP4</accession>
<dbReference type="RefSeq" id="XP_005834656.1">
    <property type="nucleotide sequence ID" value="XM_005834599.1"/>
</dbReference>
<dbReference type="OMA" id="YAFFDFT"/>
<dbReference type="EMBL" id="JH992989">
    <property type="protein sequence ID" value="EKX47676.1"/>
    <property type="molecule type" value="Genomic_DNA"/>
</dbReference>
<feature type="domain" description="THIF-type NAD/FAD binding fold" evidence="3">
    <location>
        <begin position="14"/>
        <end position="268"/>
    </location>
</feature>
<dbReference type="GO" id="GO:0005737">
    <property type="term" value="C:cytoplasm"/>
    <property type="evidence" value="ECO:0007669"/>
    <property type="project" value="TreeGrafter"/>
</dbReference>
<proteinExistence type="inferred from homology"/>
<dbReference type="STRING" id="905079.L1JGP4"/>
<dbReference type="PANTHER" id="PTHR10953:SF162">
    <property type="entry name" value="SUMO-ACTIVATING ENZYME SUBUNIT 1"/>
    <property type="match status" value="1"/>
</dbReference>
<dbReference type="GO" id="GO:0031510">
    <property type="term" value="C:SUMO activating enzyme complex"/>
    <property type="evidence" value="ECO:0007669"/>
    <property type="project" value="TreeGrafter"/>
</dbReference>
<evidence type="ECO:0000313" key="5">
    <source>
        <dbReference type="EnsemblProtists" id="EKX47676"/>
    </source>
</evidence>
<reference evidence="5" key="3">
    <citation type="submission" date="2015-06" db="UniProtKB">
        <authorList>
            <consortium name="EnsemblProtists"/>
        </authorList>
    </citation>
    <scope>IDENTIFICATION</scope>
</reference>
<dbReference type="InterPro" id="IPR042449">
    <property type="entry name" value="Ub-E1_IAD_1"/>
</dbReference>
<reference evidence="6" key="2">
    <citation type="submission" date="2012-11" db="EMBL/GenBank/DDBJ databases">
        <authorList>
            <person name="Kuo A."/>
            <person name="Curtis B.A."/>
            <person name="Tanifuji G."/>
            <person name="Burki F."/>
            <person name="Gruber A."/>
            <person name="Irimia M."/>
            <person name="Maruyama S."/>
            <person name="Arias M.C."/>
            <person name="Ball S.G."/>
            <person name="Gile G.H."/>
            <person name="Hirakawa Y."/>
            <person name="Hopkins J.F."/>
            <person name="Rensing S.A."/>
            <person name="Schmutz J."/>
            <person name="Symeonidi A."/>
            <person name="Elias M."/>
            <person name="Eveleigh R.J."/>
            <person name="Herman E.K."/>
            <person name="Klute M.J."/>
            <person name="Nakayama T."/>
            <person name="Obornik M."/>
            <person name="Reyes-Prieto A."/>
            <person name="Armbrust E.V."/>
            <person name="Aves S.J."/>
            <person name="Beiko R.G."/>
            <person name="Coutinho P."/>
            <person name="Dacks J.B."/>
            <person name="Durnford D.G."/>
            <person name="Fast N.M."/>
            <person name="Green B.R."/>
            <person name="Grisdale C."/>
            <person name="Hempe F."/>
            <person name="Henrissat B."/>
            <person name="Hoppner M.P."/>
            <person name="Ishida K.-I."/>
            <person name="Kim E."/>
            <person name="Koreny L."/>
            <person name="Kroth P.G."/>
            <person name="Liu Y."/>
            <person name="Malik S.-B."/>
            <person name="Maier U.G."/>
            <person name="McRose D."/>
            <person name="Mock T."/>
            <person name="Neilson J.A."/>
            <person name="Onodera N.T."/>
            <person name="Poole A.M."/>
            <person name="Pritham E.J."/>
            <person name="Richards T.A."/>
            <person name="Rocap G."/>
            <person name="Roy S.W."/>
            <person name="Sarai C."/>
            <person name="Schaack S."/>
            <person name="Shirato S."/>
            <person name="Slamovits C.H."/>
            <person name="Spencer D.F."/>
            <person name="Suzuki S."/>
            <person name="Worden A.Z."/>
            <person name="Zauner S."/>
            <person name="Barry K."/>
            <person name="Bell C."/>
            <person name="Bharti A.K."/>
            <person name="Crow J.A."/>
            <person name="Grimwood J."/>
            <person name="Kramer R."/>
            <person name="Lindquist E."/>
            <person name="Lucas S."/>
            <person name="Salamov A."/>
            <person name="McFadden G.I."/>
            <person name="Lane C.E."/>
            <person name="Keeling P.J."/>
            <person name="Gray M.W."/>
            <person name="Grigoriev I.V."/>
            <person name="Archibald J.M."/>
        </authorList>
    </citation>
    <scope>NUCLEOTIDE SEQUENCE</scope>
    <source>
        <strain evidence="6">CCMP2712</strain>
    </source>
</reference>